<evidence type="ECO:0000313" key="1">
    <source>
        <dbReference type="EMBL" id="AKC95256.1"/>
    </source>
</evidence>
<gene>
    <name evidence="1" type="ORF">VC03_01575</name>
</gene>
<dbReference type="PATRIC" id="fig|1069640.6.peg.297"/>
<dbReference type="OrthoDB" id="79394at2"/>
<dbReference type="Proteomes" id="UP000033103">
    <property type="component" value="Chromosome"/>
</dbReference>
<evidence type="ECO:0000313" key="2">
    <source>
        <dbReference type="Proteomes" id="UP000033103"/>
    </source>
</evidence>
<evidence type="ECO:0008006" key="3">
    <source>
        <dbReference type="Google" id="ProtNLM"/>
    </source>
</evidence>
<dbReference type="KEGG" id="sns:VC03_01575"/>
<dbReference type="Gene3D" id="3.40.50.12370">
    <property type="match status" value="1"/>
</dbReference>
<dbReference type="AlphaFoldDB" id="A0A0E3ZB12"/>
<keyword evidence="2" id="KW-1185">Reference proteome</keyword>
<dbReference type="EMBL" id="CP011280">
    <property type="protein sequence ID" value="AKC95256.1"/>
    <property type="molecule type" value="Genomic_DNA"/>
</dbReference>
<sequence>MTKKRFLFLLTSEEEMEKASKFSEAVRKKLNDVDVIALYVKDVMKYEMFLNNMNGYGIQSPASMVVEEYREIETKVYEKIKKKAVEYFDKVYSKEGDTHEVLLEEMKAYDALVVVKSEDLTPAMKNLLRDHYKPLIILGDKKEYSIDKILMLNDGGYKVNKSIFAFFHLFGEQNIDVLRVNINETNRLTERFGNVCNVIDETSDDVYSTIMEYVPKYDMVIIGELRFTVLFERLTGQTGIKIIENTDTTIFMG</sequence>
<accession>A0A0E3ZB12</accession>
<dbReference type="STRING" id="187101.VC03_01575"/>
<dbReference type="HOGENOM" id="CLU_096057_0_0_0"/>
<reference evidence="1 2" key="1">
    <citation type="journal article" date="2012" name="BMC Genomics">
        <title>Genomic sequence analysis and characterization of Sneathia amnii sp. nov.</title>
        <authorList>
            <consortium name="Vaginal Microbiome Consortium (additional members)"/>
            <person name="Harwich M.D.Jr."/>
            <person name="Serrano M.G."/>
            <person name="Fettweis J.M."/>
            <person name="Alves J.M."/>
            <person name="Reimers M.A."/>
            <person name="Buck G.A."/>
            <person name="Jefferson K.K."/>
        </authorList>
    </citation>
    <scope>NUCLEOTIDE SEQUENCE [LARGE SCALE GENOMIC DNA]</scope>
    <source>
        <strain evidence="1 2">SN35</strain>
    </source>
</reference>
<organism evidence="1 2">
    <name type="scientific">Sneathia vaginalis</name>
    <dbReference type="NCBI Taxonomy" id="187101"/>
    <lineage>
        <taxon>Bacteria</taxon>
        <taxon>Fusobacteriati</taxon>
        <taxon>Fusobacteriota</taxon>
        <taxon>Fusobacteriia</taxon>
        <taxon>Fusobacteriales</taxon>
        <taxon>Leptotrichiaceae</taxon>
        <taxon>Sneathia</taxon>
    </lineage>
</organism>
<proteinExistence type="predicted"/>
<name>A0A0E3ZB12_9FUSO</name>
<protein>
    <recommendedName>
        <fullName evidence="3">UspA domain-containing protein</fullName>
    </recommendedName>
</protein>
<dbReference type="RefSeq" id="WP_046328362.1">
    <property type="nucleotide sequence ID" value="NZ_CP011280.1"/>
</dbReference>